<dbReference type="GO" id="GO:0005524">
    <property type="term" value="F:ATP binding"/>
    <property type="evidence" value="ECO:0007669"/>
    <property type="project" value="UniProtKB-UniRule"/>
</dbReference>
<keyword evidence="7 8" id="KW-0066">ATP synthesis</keyword>
<keyword evidence="5 8" id="KW-0472">Membrane</keyword>
<evidence type="ECO:0000259" key="10">
    <source>
        <dbReference type="Pfam" id="PF02823"/>
    </source>
</evidence>
<keyword evidence="8" id="KW-1003">Cell membrane</keyword>
<protein>
    <recommendedName>
        <fullName evidence="8">ATP synthase epsilon chain</fullName>
    </recommendedName>
    <alternativeName>
        <fullName evidence="8">ATP synthase F1 sector epsilon subunit</fullName>
    </alternativeName>
    <alternativeName>
        <fullName evidence="8">F-ATPase epsilon subunit</fullName>
    </alternativeName>
</protein>
<evidence type="ECO:0000313" key="11">
    <source>
        <dbReference type="EMBL" id="OIP83002.1"/>
    </source>
</evidence>
<dbReference type="GO" id="GO:0005886">
    <property type="term" value="C:plasma membrane"/>
    <property type="evidence" value="ECO:0007669"/>
    <property type="project" value="UniProtKB-SubCell"/>
</dbReference>
<dbReference type="NCBIfam" id="TIGR01216">
    <property type="entry name" value="ATP_synt_epsi"/>
    <property type="match status" value="1"/>
</dbReference>
<evidence type="ECO:0000256" key="1">
    <source>
        <dbReference type="ARBA" id="ARBA00004184"/>
    </source>
</evidence>
<organism evidence="11 12">
    <name type="scientific">Candidatus Roizmanbacteria bacterium CG2_30_33_16</name>
    <dbReference type="NCBI Taxonomy" id="1805340"/>
    <lineage>
        <taxon>Bacteria</taxon>
        <taxon>Candidatus Roizmaniibacteriota</taxon>
    </lineage>
</organism>
<dbReference type="Gene3D" id="2.60.15.10">
    <property type="entry name" value="F0F1 ATP synthase delta/epsilon subunit, N-terminal"/>
    <property type="match status" value="1"/>
</dbReference>
<proteinExistence type="inferred from homology"/>
<comment type="subcellular location">
    <subcellularLocation>
        <location evidence="8">Cell membrane</location>
        <topology evidence="8">Peripheral membrane protein</topology>
    </subcellularLocation>
    <subcellularLocation>
        <location evidence="1">Endomembrane system</location>
        <topology evidence="1">Peripheral membrane protein</topology>
    </subcellularLocation>
</comment>
<reference evidence="11 12" key="1">
    <citation type="journal article" date="2016" name="Environ. Microbiol.">
        <title>Genomic resolution of a cold subsurface aquifer community provides metabolic insights for novel microbes adapted to high CO concentrations.</title>
        <authorList>
            <person name="Probst A.J."/>
            <person name="Castelle C.J."/>
            <person name="Singh A."/>
            <person name="Brown C.T."/>
            <person name="Anantharaman K."/>
            <person name="Sharon I."/>
            <person name="Hug L.A."/>
            <person name="Burstein D."/>
            <person name="Emerson J.B."/>
            <person name="Thomas B.C."/>
            <person name="Banfield J.F."/>
        </authorList>
    </citation>
    <scope>NUCLEOTIDE SEQUENCE [LARGE SCALE GENOMIC DNA]</scope>
    <source>
        <strain evidence="11">CG2_30_33_16</strain>
    </source>
</reference>
<keyword evidence="4 8" id="KW-0406">Ion transport</keyword>
<dbReference type="CDD" id="cd12152">
    <property type="entry name" value="F1-ATPase_delta"/>
    <property type="match status" value="1"/>
</dbReference>
<dbReference type="EMBL" id="MNZM01000098">
    <property type="protein sequence ID" value="OIP83002.1"/>
    <property type="molecule type" value="Genomic_DNA"/>
</dbReference>
<keyword evidence="3 8" id="KW-0813">Transport</keyword>
<dbReference type="GO" id="GO:0045259">
    <property type="term" value="C:proton-transporting ATP synthase complex"/>
    <property type="evidence" value="ECO:0007669"/>
    <property type="project" value="UniProtKB-KW"/>
</dbReference>
<dbReference type="InterPro" id="IPR020546">
    <property type="entry name" value="ATP_synth_F1_dsu/esu_N"/>
</dbReference>
<dbReference type="InterPro" id="IPR001469">
    <property type="entry name" value="ATP_synth_F1_dsu/esu"/>
</dbReference>
<keyword evidence="6 8" id="KW-0139">CF(1)</keyword>
<dbReference type="HAMAP" id="MF_00530">
    <property type="entry name" value="ATP_synth_epsil_bac"/>
    <property type="match status" value="1"/>
</dbReference>
<evidence type="ECO:0000256" key="8">
    <source>
        <dbReference type="HAMAP-Rule" id="MF_00530"/>
    </source>
</evidence>
<evidence type="ECO:0000256" key="3">
    <source>
        <dbReference type="ARBA" id="ARBA00022448"/>
    </source>
</evidence>
<feature type="domain" description="ATP synthase F1 complex delta/epsilon subunit N-terminal" evidence="10">
    <location>
        <begin position="4"/>
        <end position="82"/>
    </location>
</feature>
<name>A0A1J5HMH6_9BACT</name>
<dbReference type="PANTHER" id="PTHR13822">
    <property type="entry name" value="ATP SYNTHASE DELTA/EPSILON CHAIN"/>
    <property type="match status" value="1"/>
</dbReference>
<dbReference type="PANTHER" id="PTHR13822:SF10">
    <property type="entry name" value="ATP SYNTHASE EPSILON CHAIN, CHLOROPLASTIC"/>
    <property type="match status" value="1"/>
</dbReference>
<dbReference type="Pfam" id="PF02823">
    <property type="entry name" value="ATP-synt_DE_N"/>
    <property type="match status" value="1"/>
</dbReference>
<evidence type="ECO:0000256" key="2">
    <source>
        <dbReference type="ARBA" id="ARBA00005712"/>
    </source>
</evidence>
<comment type="caution">
    <text evidence="11">The sequence shown here is derived from an EMBL/GenBank/DDBJ whole genome shotgun (WGS) entry which is preliminary data.</text>
</comment>
<evidence type="ECO:0000256" key="9">
    <source>
        <dbReference type="RuleBase" id="RU003656"/>
    </source>
</evidence>
<evidence type="ECO:0000313" key="12">
    <source>
        <dbReference type="Proteomes" id="UP000183758"/>
    </source>
</evidence>
<dbReference type="Proteomes" id="UP000183758">
    <property type="component" value="Unassembled WGS sequence"/>
</dbReference>
<dbReference type="GO" id="GO:0012505">
    <property type="term" value="C:endomembrane system"/>
    <property type="evidence" value="ECO:0007669"/>
    <property type="project" value="UniProtKB-SubCell"/>
</dbReference>
<sequence>MSYLRLKVITPKKIVLDEEVKSVTVPGADGELTILPKHVNVFVLLKEGIVTIRQSGKEDYMAIGGGYLETDGEIITILVSRAYGQNEIDQNMTEVALKSAKEILTKSKDKNERIEAESLLRRSIIDSKLLKKHRTRRV</sequence>
<dbReference type="InterPro" id="IPR036771">
    <property type="entry name" value="ATPsynth_dsu/esu_N"/>
</dbReference>
<comment type="function">
    <text evidence="8">Produces ATP from ADP in the presence of a proton gradient across the membrane.</text>
</comment>
<comment type="similarity">
    <text evidence="2 8 9">Belongs to the ATPase epsilon chain family.</text>
</comment>
<accession>A0A1J5HMH6</accession>
<evidence type="ECO:0000256" key="7">
    <source>
        <dbReference type="ARBA" id="ARBA00023310"/>
    </source>
</evidence>
<gene>
    <name evidence="8" type="primary">atpC</name>
    <name evidence="11" type="ORF">AUK04_03940</name>
</gene>
<keyword evidence="8" id="KW-0375">Hydrogen ion transport</keyword>
<comment type="subunit">
    <text evidence="8 9">F-type ATPases have 2 components, CF(1) - the catalytic core - and CF(0) - the membrane proton channel. CF(1) has five subunits: alpha(3), beta(3), gamma(1), delta(1), epsilon(1). CF(0) has three main subunits: a, b and c.</text>
</comment>
<dbReference type="GO" id="GO:0046933">
    <property type="term" value="F:proton-transporting ATP synthase activity, rotational mechanism"/>
    <property type="evidence" value="ECO:0007669"/>
    <property type="project" value="UniProtKB-UniRule"/>
</dbReference>
<dbReference type="AlphaFoldDB" id="A0A1J5HMH6"/>
<evidence type="ECO:0000256" key="5">
    <source>
        <dbReference type="ARBA" id="ARBA00023136"/>
    </source>
</evidence>
<evidence type="ECO:0000256" key="6">
    <source>
        <dbReference type="ARBA" id="ARBA00023196"/>
    </source>
</evidence>
<dbReference type="SUPFAM" id="SSF51344">
    <property type="entry name" value="Epsilon subunit of F1F0-ATP synthase N-terminal domain"/>
    <property type="match status" value="1"/>
</dbReference>
<evidence type="ECO:0000256" key="4">
    <source>
        <dbReference type="ARBA" id="ARBA00023065"/>
    </source>
</evidence>